<feature type="transmembrane region" description="Helical" evidence="1">
    <location>
        <begin position="291"/>
        <end position="314"/>
    </location>
</feature>
<keyword evidence="1" id="KW-1133">Transmembrane helix</keyword>
<keyword evidence="1" id="KW-0812">Transmembrane</keyword>
<proteinExistence type="predicted"/>
<evidence type="ECO:0000256" key="1">
    <source>
        <dbReference type="SAM" id="Phobius"/>
    </source>
</evidence>
<evidence type="ECO:0000313" key="3">
    <source>
        <dbReference type="EnsemblMetazoa" id="G22667.1:cds"/>
    </source>
</evidence>
<sequence>MTCIYKPSTSAILLHVFGILFLLSSSILSATIRPNLCRQSDGSMYCCTGYYLTENGCQECVGSVGLNCSLPCPPEYFGPKCASLCQCTKDECDAKFGCPKDMKTTMKIFKISALSQTVPPNIISENFFQKLSLANWVLIFSTAIVIVSVAIGCIIFVGIKVKKKERRNQNELSPEIELKEIISPSGIPIIGYKLSIGSMYCCTGYYLTENGCQECVGSFGFNCSLPCPPKYFGPKCASLCQCTEDECDAKFGCSKDMKTTMKIFKISALSQTVPPNIISENFFEKLSLANWVLIFSTAIVIVSVAIGCIIFVGIKVKKKERRNQNEFSPETELKEKIET</sequence>
<reference evidence="3" key="1">
    <citation type="submission" date="2022-08" db="UniProtKB">
        <authorList>
            <consortium name="EnsemblMetazoa"/>
        </authorList>
    </citation>
    <scope>IDENTIFICATION</scope>
    <source>
        <strain evidence="3">05x7-T-G4-1.051#20</strain>
    </source>
</reference>
<dbReference type="EnsemblMetazoa" id="G22667.1">
    <property type="protein sequence ID" value="G22667.1:cds"/>
    <property type="gene ID" value="G22667"/>
</dbReference>
<feature type="transmembrane region" description="Helical" evidence="1">
    <location>
        <begin position="136"/>
        <end position="159"/>
    </location>
</feature>
<name>A0A8W8KAC7_MAGGI</name>
<feature type="signal peptide" evidence="2">
    <location>
        <begin position="1"/>
        <end position="29"/>
    </location>
</feature>
<dbReference type="Proteomes" id="UP000005408">
    <property type="component" value="Unassembled WGS sequence"/>
</dbReference>
<feature type="chain" id="PRO_5036479713" evidence="2">
    <location>
        <begin position="30"/>
        <end position="339"/>
    </location>
</feature>
<keyword evidence="2" id="KW-0732">Signal</keyword>
<keyword evidence="4" id="KW-1185">Reference proteome</keyword>
<accession>A0A8W8KAC7</accession>
<keyword evidence="1" id="KW-0472">Membrane</keyword>
<organism evidence="3 4">
    <name type="scientific">Magallana gigas</name>
    <name type="common">Pacific oyster</name>
    <name type="synonym">Crassostrea gigas</name>
    <dbReference type="NCBI Taxonomy" id="29159"/>
    <lineage>
        <taxon>Eukaryota</taxon>
        <taxon>Metazoa</taxon>
        <taxon>Spiralia</taxon>
        <taxon>Lophotrochozoa</taxon>
        <taxon>Mollusca</taxon>
        <taxon>Bivalvia</taxon>
        <taxon>Autobranchia</taxon>
        <taxon>Pteriomorphia</taxon>
        <taxon>Ostreida</taxon>
        <taxon>Ostreoidea</taxon>
        <taxon>Ostreidae</taxon>
        <taxon>Magallana</taxon>
    </lineage>
</organism>
<protein>
    <submittedName>
        <fullName evidence="3">Uncharacterized protein</fullName>
    </submittedName>
</protein>
<dbReference type="AlphaFoldDB" id="A0A8W8KAC7"/>
<evidence type="ECO:0000313" key="4">
    <source>
        <dbReference type="Proteomes" id="UP000005408"/>
    </source>
</evidence>
<evidence type="ECO:0000256" key="2">
    <source>
        <dbReference type="SAM" id="SignalP"/>
    </source>
</evidence>